<reference evidence="14 15" key="1">
    <citation type="submission" date="2020-12" db="EMBL/GenBank/DDBJ databases">
        <title>Effect of drift, selection, and recombination on the evolution of hybrid genomes in Candida yeast pathogens.</title>
        <authorList>
            <person name="Mixao V."/>
            <person name="Ksiezopolska E."/>
            <person name="Saus E."/>
            <person name="Boekhout T."/>
            <person name="Gacser A."/>
            <person name="Gabaldon T."/>
        </authorList>
    </citation>
    <scope>NUCLEOTIDE SEQUENCE [LARGE SCALE GENOMIC DNA]</scope>
    <source>
        <strain evidence="14 15">BP57</strain>
    </source>
</reference>
<evidence type="ECO:0000256" key="9">
    <source>
        <dbReference type="ARBA" id="ARBA00038298"/>
    </source>
</evidence>
<evidence type="ECO:0000313" key="14">
    <source>
        <dbReference type="EMBL" id="KAG5418557.1"/>
    </source>
</evidence>
<comment type="domain">
    <text evidence="11">The DHHC domain is required for palmitoyltransferase activity.</text>
</comment>
<dbReference type="RefSeq" id="XP_067547673.1">
    <property type="nucleotide sequence ID" value="XM_067693120.1"/>
</dbReference>
<evidence type="ECO:0000256" key="3">
    <source>
        <dbReference type="ARBA" id="ARBA00022692"/>
    </source>
</evidence>
<keyword evidence="7" id="KW-0449">Lipoprotein</keyword>
<evidence type="ECO:0000256" key="11">
    <source>
        <dbReference type="RuleBase" id="RU079119"/>
    </source>
</evidence>
<evidence type="ECO:0000259" key="13">
    <source>
        <dbReference type="Pfam" id="PF01529"/>
    </source>
</evidence>
<dbReference type="InterPro" id="IPR001594">
    <property type="entry name" value="Palmitoyltrfase_DHHC"/>
</dbReference>
<dbReference type="PANTHER" id="PTHR22883:SF23">
    <property type="entry name" value="PALMITOYLTRANSFERASE ZDHHC6"/>
    <property type="match status" value="1"/>
</dbReference>
<keyword evidence="2 11" id="KW-0808">Transferase</keyword>
<dbReference type="PROSITE" id="PS50216">
    <property type="entry name" value="DHHC"/>
    <property type="match status" value="1"/>
</dbReference>
<keyword evidence="3 11" id="KW-0812">Transmembrane</keyword>
<sequence length="397" mass="46664">MTNDTLFKLRMYAVPLGIILGLAYLNFALNYSLGYQEIYTHHSHGVAITLWCLSGFFQLVLFIYWAMILYNGPGKSPQFPLFDIYQQGDKNLLPLPDLFFCDEFGFPFYDSKSQSLRIERSFYSKYVGYNVLKFDHFCLWIGSSIGLTNYLFFMKFCIWFWCFFVIMLVYVSRYTRSSINRGEINHNFILLYIMSGFWIICISALFISHVSYVCRDVTTLDVISKKQKARYERWKSRQKKGSDEETGGSHVNCLAPKKPRKENGKRYVSVSRDNVRLVVEFDVGDYPFHMGWKKNWINLVLNGNRTQGRSEHYYTTTRFLEAIVVLLIPFAEIPFELRRRRSAADLERIPSGIERTIAEFNYYSNEVSPEFLKMIEDKIDKKECYIPSYFASRDGPK</sequence>
<dbReference type="EC" id="2.3.1.225" evidence="11"/>
<evidence type="ECO:0000256" key="10">
    <source>
        <dbReference type="ARBA" id="ARBA00048048"/>
    </source>
</evidence>
<feature type="transmembrane region" description="Helical" evidence="11">
    <location>
        <begin position="184"/>
        <end position="207"/>
    </location>
</feature>
<dbReference type="GO" id="GO:0005783">
    <property type="term" value="C:endoplasmic reticulum"/>
    <property type="evidence" value="ECO:0007669"/>
    <property type="project" value="TreeGrafter"/>
</dbReference>
<comment type="similarity">
    <text evidence="9">Belongs to the DHHC palmitoyltransferase family. PFA5 subfamily.</text>
</comment>
<comment type="catalytic activity">
    <reaction evidence="10 11">
        <text>L-cysteinyl-[protein] + hexadecanoyl-CoA = S-hexadecanoyl-L-cysteinyl-[protein] + CoA</text>
        <dbReference type="Rhea" id="RHEA:36683"/>
        <dbReference type="Rhea" id="RHEA-COMP:10131"/>
        <dbReference type="Rhea" id="RHEA-COMP:11032"/>
        <dbReference type="ChEBI" id="CHEBI:29950"/>
        <dbReference type="ChEBI" id="CHEBI:57287"/>
        <dbReference type="ChEBI" id="CHEBI:57379"/>
        <dbReference type="ChEBI" id="CHEBI:74151"/>
        <dbReference type="EC" id="2.3.1.225"/>
    </reaction>
</comment>
<keyword evidence="15" id="KW-1185">Reference proteome</keyword>
<feature type="transmembrane region" description="Helical" evidence="11">
    <location>
        <begin position="150"/>
        <end position="172"/>
    </location>
</feature>
<feature type="region of interest" description="Disordered" evidence="12">
    <location>
        <begin position="234"/>
        <end position="260"/>
    </location>
</feature>
<dbReference type="AlphaFoldDB" id="A0A8H7ZB18"/>
<evidence type="ECO:0000256" key="2">
    <source>
        <dbReference type="ARBA" id="ARBA00022679"/>
    </source>
</evidence>
<feature type="transmembrane region" description="Helical" evidence="11">
    <location>
        <begin position="12"/>
        <end position="33"/>
    </location>
</feature>
<evidence type="ECO:0000256" key="1">
    <source>
        <dbReference type="ARBA" id="ARBA00004141"/>
    </source>
</evidence>
<keyword evidence="8 11" id="KW-0012">Acyltransferase</keyword>
<feature type="compositionally biased region" description="Basic and acidic residues" evidence="12">
    <location>
        <begin position="234"/>
        <end position="243"/>
    </location>
</feature>
<keyword evidence="4 11" id="KW-1133">Transmembrane helix</keyword>
<evidence type="ECO:0000256" key="4">
    <source>
        <dbReference type="ARBA" id="ARBA00022989"/>
    </source>
</evidence>
<dbReference type="Proteomes" id="UP000669133">
    <property type="component" value="Unassembled WGS sequence"/>
</dbReference>
<keyword evidence="5 11" id="KW-0472">Membrane</keyword>
<dbReference type="EMBL" id="JAEOAQ010000005">
    <property type="protein sequence ID" value="KAG5418557.1"/>
    <property type="molecule type" value="Genomic_DNA"/>
</dbReference>
<gene>
    <name evidence="14" type="ORF">I9W82_004085</name>
</gene>
<dbReference type="OrthoDB" id="331948at2759"/>
<evidence type="ECO:0000256" key="7">
    <source>
        <dbReference type="ARBA" id="ARBA00023288"/>
    </source>
</evidence>
<dbReference type="Pfam" id="PF01529">
    <property type="entry name" value="DHHC"/>
    <property type="match status" value="1"/>
</dbReference>
<proteinExistence type="inferred from homology"/>
<dbReference type="PANTHER" id="PTHR22883">
    <property type="entry name" value="ZINC FINGER DHHC DOMAIN CONTAINING PROTEIN"/>
    <property type="match status" value="1"/>
</dbReference>
<dbReference type="InterPro" id="IPR039859">
    <property type="entry name" value="PFA4/ZDH16/20/ERF2-like"/>
</dbReference>
<protein>
    <recommendedName>
        <fullName evidence="11">Palmitoyltransferase</fullName>
        <ecNumber evidence="11">2.3.1.225</ecNumber>
    </recommendedName>
</protein>
<name>A0A8H7ZB18_9ASCO</name>
<evidence type="ECO:0000256" key="12">
    <source>
        <dbReference type="SAM" id="MobiDB-lite"/>
    </source>
</evidence>
<evidence type="ECO:0000313" key="15">
    <source>
        <dbReference type="Proteomes" id="UP000669133"/>
    </source>
</evidence>
<evidence type="ECO:0000256" key="8">
    <source>
        <dbReference type="ARBA" id="ARBA00023315"/>
    </source>
</evidence>
<evidence type="ECO:0000256" key="5">
    <source>
        <dbReference type="ARBA" id="ARBA00023136"/>
    </source>
</evidence>
<keyword evidence="6" id="KW-0564">Palmitate</keyword>
<feature type="domain" description="Palmitoyltransferase DHHC" evidence="13">
    <location>
        <begin position="111"/>
        <end position="225"/>
    </location>
</feature>
<evidence type="ECO:0000256" key="6">
    <source>
        <dbReference type="ARBA" id="ARBA00023139"/>
    </source>
</evidence>
<dbReference type="GO" id="GO:0006612">
    <property type="term" value="P:protein targeting to membrane"/>
    <property type="evidence" value="ECO:0007669"/>
    <property type="project" value="TreeGrafter"/>
</dbReference>
<feature type="transmembrane region" description="Helical" evidence="11">
    <location>
        <begin position="45"/>
        <end position="67"/>
    </location>
</feature>
<dbReference type="GO" id="GO:0016020">
    <property type="term" value="C:membrane"/>
    <property type="evidence" value="ECO:0007669"/>
    <property type="project" value="UniProtKB-SubCell"/>
</dbReference>
<comment type="caution">
    <text evidence="14">The sequence shown here is derived from an EMBL/GenBank/DDBJ whole genome shotgun (WGS) entry which is preliminary data.</text>
</comment>
<dbReference type="GO" id="GO:0019706">
    <property type="term" value="F:protein-cysteine S-palmitoyltransferase activity"/>
    <property type="evidence" value="ECO:0007669"/>
    <property type="project" value="UniProtKB-EC"/>
</dbReference>
<comment type="subcellular location">
    <subcellularLocation>
        <location evidence="1">Membrane</location>
        <topology evidence="1">Multi-pass membrane protein</topology>
    </subcellularLocation>
</comment>
<dbReference type="GeneID" id="93652714"/>
<organism evidence="14 15">
    <name type="scientific">Candida metapsilosis</name>
    <dbReference type="NCBI Taxonomy" id="273372"/>
    <lineage>
        <taxon>Eukaryota</taxon>
        <taxon>Fungi</taxon>
        <taxon>Dikarya</taxon>
        <taxon>Ascomycota</taxon>
        <taxon>Saccharomycotina</taxon>
        <taxon>Pichiomycetes</taxon>
        <taxon>Debaryomycetaceae</taxon>
        <taxon>Candida/Lodderomyces clade</taxon>
        <taxon>Candida</taxon>
    </lineage>
</organism>
<dbReference type="GO" id="GO:0005794">
    <property type="term" value="C:Golgi apparatus"/>
    <property type="evidence" value="ECO:0007669"/>
    <property type="project" value="TreeGrafter"/>
</dbReference>
<accession>A0A8H7ZB18</accession>